<feature type="compositionally biased region" description="Low complexity" evidence="5">
    <location>
        <begin position="216"/>
        <end position="227"/>
    </location>
</feature>
<dbReference type="PANTHER" id="PTHR44068:SF11">
    <property type="entry name" value="GERANYL DIPHOSPHATE 2-C-METHYLTRANSFERASE"/>
    <property type="match status" value="1"/>
</dbReference>
<feature type="compositionally biased region" description="Low complexity" evidence="5">
    <location>
        <begin position="149"/>
        <end position="174"/>
    </location>
</feature>
<evidence type="ECO:0000256" key="1">
    <source>
        <dbReference type="ARBA" id="ARBA00022603"/>
    </source>
</evidence>
<dbReference type="GO" id="GO:0008168">
    <property type="term" value="F:methyltransferase activity"/>
    <property type="evidence" value="ECO:0007669"/>
    <property type="project" value="UniProtKB-KW"/>
</dbReference>
<comment type="similarity">
    <text evidence="4">Belongs to the class I-like SAM-binding methyltransferase superfamily. gTMT family.</text>
</comment>
<gene>
    <name evidence="6" type="ORF">C8A03DRAFT_41149</name>
</gene>
<comment type="caution">
    <text evidence="6">The sequence shown here is derived from an EMBL/GenBank/DDBJ whole genome shotgun (WGS) entry which is preliminary data.</text>
</comment>
<dbReference type="Pfam" id="PF13489">
    <property type="entry name" value="Methyltransf_23"/>
    <property type="match status" value="1"/>
</dbReference>
<dbReference type="SUPFAM" id="SSF53335">
    <property type="entry name" value="S-adenosyl-L-methionine-dependent methyltransferases"/>
    <property type="match status" value="1"/>
</dbReference>
<keyword evidence="3 4" id="KW-0949">S-adenosyl-L-methionine</keyword>
<keyword evidence="1 4" id="KW-0489">Methyltransferase</keyword>
<feature type="region of interest" description="Disordered" evidence="5">
    <location>
        <begin position="149"/>
        <end position="198"/>
    </location>
</feature>
<protein>
    <submittedName>
        <fullName evidence="6">S-adenosyl-L-methionine-dependent methyltransferase</fullName>
    </submittedName>
</protein>
<reference evidence="6" key="1">
    <citation type="journal article" date="2023" name="Mol. Phylogenet. Evol.">
        <title>Genome-scale phylogeny and comparative genomics of the fungal order Sordariales.</title>
        <authorList>
            <person name="Hensen N."/>
            <person name="Bonometti L."/>
            <person name="Westerberg I."/>
            <person name="Brannstrom I.O."/>
            <person name="Guillou S."/>
            <person name="Cros-Aarteil S."/>
            <person name="Calhoun S."/>
            <person name="Haridas S."/>
            <person name="Kuo A."/>
            <person name="Mondo S."/>
            <person name="Pangilinan J."/>
            <person name="Riley R."/>
            <person name="LaButti K."/>
            <person name="Andreopoulos B."/>
            <person name="Lipzen A."/>
            <person name="Chen C."/>
            <person name="Yan M."/>
            <person name="Daum C."/>
            <person name="Ng V."/>
            <person name="Clum A."/>
            <person name="Steindorff A."/>
            <person name="Ohm R.A."/>
            <person name="Martin F."/>
            <person name="Silar P."/>
            <person name="Natvig D.O."/>
            <person name="Lalanne C."/>
            <person name="Gautier V."/>
            <person name="Ament-Velasquez S.L."/>
            <person name="Kruys A."/>
            <person name="Hutchinson M.I."/>
            <person name="Powell A.J."/>
            <person name="Barry K."/>
            <person name="Miller A.N."/>
            <person name="Grigoriev I.V."/>
            <person name="Debuchy R."/>
            <person name="Gladieux P."/>
            <person name="Hiltunen Thoren M."/>
            <person name="Johannesson H."/>
        </authorList>
    </citation>
    <scope>NUCLEOTIDE SEQUENCE</scope>
    <source>
        <strain evidence="6">CBS 532.94</strain>
    </source>
</reference>
<accession>A0AAN7CIG8</accession>
<feature type="region of interest" description="Disordered" evidence="5">
    <location>
        <begin position="216"/>
        <end position="237"/>
    </location>
</feature>
<dbReference type="Gene3D" id="3.40.50.150">
    <property type="entry name" value="Vaccinia Virus protein VP39"/>
    <property type="match status" value="1"/>
</dbReference>
<sequence>MSATTDNNASSDETTDLSKQYETPLGLAHSTMQALKDRIKLHYDLASDYYLNLWGEHIHHGYWPTEDSKASDTKETAQLNLIRLLLDISHLSPDGSSSASPNAKPLRILDVGCGIGGTTRYLASTLGATVTGITISSKQVQIATRLSKAASSSSSSASSTSNNPTISSSSTTANGDAQPRPQAHAHDPSSSPFIPVGSSGGRVRFIELDAEKMGEFFSSSPSPSSSGERPEEGGQGEERGFDAVWISEALSHFPNKALFFRNAHALLRPGGKLVLADWFKAEGLEQGAFEADIKPIEDGMLLPPLCTQQEYVGLATDAGLAVLSSPKDISRDVSKTWDISWSLVQNPSLWAFAFSQGRDGIAFLQAFRAMRRGYANGSFRYAVMSFVKP</sequence>
<feature type="compositionally biased region" description="Basic and acidic residues" evidence="5">
    <location>
        <begin position="228"/>
        <end position="237"/>
    </location>
</feature>
<dbReference type="InterPro" id="IPR029063">
    <property type="entry name" value="SAM-dependent_MTases_sf"/>
</dbReference>
<proteinExistence type="inferred from homology"/>
<evidence type="ECO:0000313" key="6">
    <source>
        <dbReference type="EMBL" id="KAK4241433.1"/>
    </source>
</evidence>
<evidence type="ECO:0000256" key="4">
    <source>
        <dbReference type="PROSITE-ProRule" id="PRU00914"/>
    </source>
</evidence>
<dbReference type="CDD" id="cd02440">
    <property type="entry name" value="AdoMet_MTases"/>
    <property type="match status" value="1"/>
</dbReference>
<dbReference type="InterPro" id="IPR025774">
    <property type="entry name" value="PiNMT-like"/>
</dbReference>
<evidence type="ECO:0000256" key="5">
    <source>
        <dbReference type="SAM" id="MobiDB-lite"/>
    </source>
</evidence>
<name>A0AAN7CIG8_9PEZI</name>
<feature type="region of interest" description="SAM motif III" evidence="4">
    <location>
        <begin position="266"/>
        <end position="275"/>
    </location>
</feature>
<comment type="caution">
    <text evidence="4">Lacks conserved residue(s) required for the propagation of feature annotation.</text>
</comment>
<dbReference type="PANTHER" id="PTHR44068">
    <property type="entry name" value="ZGC:194242"/>
    <property type="match status" value="1"/>
</dbReference>
<evidence type="ECO:0000313" key="7">
    <source>
        <dbReference type="Proteomes" id="UP001303760"/>
    </source>
</evidence>
<dbReference type="PROSITE" id="PS51581">
    <property type="entry name" value="SAM_GTMT"/>
    <property type="match status" value="1"/>
</dbReference>
<dbReference type="EMBL" id="MU860022">
    <property type="protein sequence ID" value="KAK4241433.1"/>
    <property type="molecule type" value="Genomic_DNA"/>
</dbReference>
<organism evidence="6 7">
    <name type="scientific">Achaetomium macrosporum</name>
    <dbReference type="NCBI Taxonomy" id="79813"/>
    <lineage>
        <taxon>Eukaryota</taxon>
        <taxon>Fungi</taxon>
        <taxon>Dikarya</taxon>
        <taxon>Ascomycota</taxon>
        <taxon>Pezizomycotina</taxon>
        <taxon>Sordariomycetes</taxon>
        <taxon>Sordariomycetidae</taxon>
        <taxon>Sordariales</taxon>
        <taxon>Chaetomiaceae</taxon>
        <taxon>Achaetomium</taxon>
    </lineage>
</organism>
<keyword evidence="2 4" id="KW-0808">Transferase</keyword>
<keyword evidence="7" id="KW-1185">Reference proteome</keyword>
<feature type="region of interest" description="SAM motif I" evidence="4">
    <location>
        <begin position="108"/>
        <end position="117"/>
    </location>
</feature>
<evidence type="ECO:0000256" key="2">
    <source>
        <dbReference type="ARBA" id="ARBA00022679"/>
    </source>
</evidence>
<reference evidence="6" key="2">
    <citation type="submission" date="2023-05" db="EMBL/GenBank/DDBJ databases">
        <authorList>
            <consortium name="Lawrence Berkeley National Laboratory"/>
            <person name="Steindorff A."/>
            <person name="Hensen N."/>
            <person name="Bonometti L."/>
            <person name="Westerberg I."/>
            <person name="Brannstrom I.O."/>
            <person name="Guillou S."/>
            <person name="Cros-Aarteil S."/>
            <person name="Calhoun S."/>
            <person name="Haridas S."/>
            <person name="Kuo A."/>
            <person name="Mondo S."/>
            <person name="Pangilinan J."/>
            <person name="Riley R."/>
            <person name="Labutti K."/>
            <person name="Andreopoulos B."/>
            <person name="Lipzen A."/>
            <person name="Chen C."/>
            <person name="Yanf M."/>
            <person name="Daum C."/>
            <person name="Ng V."/>
            <person name="Clum A."/>
            <person name="Ohm R."/>
            <person name="Martin F."/>
            <person name="Silar P."/>
            <person name="Natvig D."/>
            <person name="Lalanne C."/>
            <person name="Gautier V."/>
            <person name="Ament-Velasquez S.L."/>
            <person name="Kruys A."/>
            <person name="Hutchinson M.I."/>
            <person name="Powell A.J."/>
            <person name="Barry K."/>
            <person name="Miller A.N."/>
            <person name="Grigoriev I.V."/>
            <person name="Debuchy R."/>
            <person name="Gladieux P."/>
            <person name="Thoren M.H."/>
            <person name="Johannesson H."/>
        </authorList>
    </citation>
    <scope>NUCLEOTIDE SEQUENCE</scope>
    <source>
        <strain evidence="6">CBS 532.94</strain>
    </source>
</reference>
<evidence type="ECO:0000256" key="3">
    <source>
        <dbReference type="ARBA" id="ARBA00022691"/>
    </source>
</evidence>
<dbReference type="GO" id="GO:0032259">
    <property type="term" value="P:methylation"/>
    <property type="evidence" value="ECO:0007669"/>
    <property type="project" value="UniProtKB-UniRule"/>
</dbReference>
<dbReference type="InterPro" id="IPR050447">
    <property type="entry name" value="Erg6_SMT_methyltransf"/>
</dbReference>
<dbReference type="Proteomes" id="UP001303760">
    <property type="component" value="Unassembled WGS sequence"/>
</dbReference>
<dbReference type="AlphaFoldDB" id="A0AAN7CIG8"/>